<keyword evidence="1" id="KW-1133">Transmembrane helix</keyword>
<keyword evidence="3" id="KW-1185">Reference proteome</keyword>
<evidence type="ECO:0000313" key="3">
    <source>
        <dbReference type="Proteomes" id="UP000627446"/>
    </source>
</evidence>
<accession>A0A923HSS3</accession>
<keyword evidence="1" id="KW-0472">Membrane</keyword>
<dbReference type="Proteomes" id="UP000627446">
    <property type="component" value="Unassembled WGS sequence"/>
</dbReference>
<sequence>MLIYLGKRRQEKAMGYVVDFCPICRELTEFKLSKINDPDLSYGIPLATGATVGYLRECVDCQTFMHADPIRYAAFANRSRTAAIKTLAEATFPRAYKYHGKRLQLEKLIRQSPHTIEEKLRVELVAESFETLAPIVERRMSHFYLDTQMLIVAVLGLLAIFVLPSYLGLLSSSLAENQSTVSLVLALIFSAILGWQWKTAPRRYIRNAIYPRIAKALKILEPSEDELSFALGIAKRDGKHIGKLARMDELMHLFH</sequence>
<protein>
    <submittedName>
        <fullName evidence="2">Uncharacterized protein</fullName>
    </submittedName>
</protein>
<feature type="transmembrane region" description="Helical" evidence="1">
    <location>
        <begin position="179"/>
        <end position="197"/>
    </location>
</feature>
<dbReference type="EMBL" id="JACOFZ010000001">
    <property type="protein sequence ID" value="MBC3880464.1"/>
    <property type="molecule type" value="Genomic_DNA"/>
</dbReference>
<reference evidence="2" key="1">
    <citation type="submission" date="2020-08" db="EMBL/GenBank/DDBJ databases">
        <title>Novel species isolated from subtropical streams in China.</title>
        <authorList>
            <person name="Lu H."/>
        </authorList>
    </citation>
    <scope>NUCLEOTIDE SEQUENCE</scope>
    <source>
        <strain evidence="2">LX22W</strain>
    </source>
</reference>
<keyword evidence="1" id="KW-0812">Transmembrane</keyword>
<evidence type="ECO:0000256" key="1">
    <source>
        <dbReference type="SAM" id="Phobius"/>
    </source>
</evidence>
<feature type="transmembrane region" description="Helical" evidence="1">
    <location>
        <begin position="149"/>
        <end position="167"/>
    </location>
</feature>
<dbReference type="RefSeq" id="WP_186915029.1">
    <property type="nucleotide sequence ID" value="NZ_JACOFZ010000001.1"/>
</dbReference>
<evidence type="ECO:0000313" key="2">
    <source>
        <dbReference type="EMBL" id="MBC3880464.1"/>
    </source>
</evidence>
<comment type="caution">
    <text evidence="2">The sequence shown here is derived from an EMBL/GenBank/DDBJ whole genome shotgun (WGS) entry which is preliminary data.</text>
</comment>
<name>A0A923HSS3_9BURK</name>
<organism evidence="2 3">
    <name type="scientific">Undibacterium nitidum</name>
    <dbReference type="NCBI Taxonomy" id="2762298"/>
    <lineage>
        <taxon>Bacteria</taxon>
        <taxon>Pseudomonadati</taxon>
        <taxon>Pseudomonadota</taxon>
        <taxon>Betaproteobacteria</taxon>
        <taxon>Burkholderiales</taxon>
        <taxon>Oxalobacteraceae</taxon>
        <taxon>Undibacterium</taxon>
    </lineage>
</organism>
<dbReference type="AlphaFoldDB" id="A0A923HSS3"/>
<proteinExistence type="predicted"/>
<gene>
    <name evidence="2" type="ORF">H8K36_03700</name>
</gene>